<dbReference type="EMBL" id="CAJOBI010174449">
    <property type="protein sequence ID" value="CAF4901969.1"/>
    <property type="molecule type" value="Genomic_DNA"/>
</dbReference>
<evidence type="ECO:0000313" key="2">
    <source>
        <dbReference type="EMBL" id="CAF4901969.1"/>
    </source>
</evidence>
<name>A0A8S3CDD1_9BILA</name>
<accession>A0A8S3CDD1</accession>
<feature type="non-terminal residue" evidence="2">
    <location>
        <position position="1"/>
    </location>
</feature>
<reference evidence="2" key="1">
    <citation type="submission" date="2021-02" db="EMBL/GenBank/DDBJ databases">
        <authorList>
            <person name="Nowell W R."/>
        </authorList>
    </citation>
    <scope>NUCLEOTIDE SEQUENCE</scope>
</reference>
<comment type="caution">
    <text evidence="2">The sequence shown here is derived from an EMBL/GenBank/DDBJ whole genome shotgun (WGS) entry which is preliminary data.</text>
</comment>
<dbReference type="AlphaFoldDB" id="A0A8S3CDD1"/>
<feature type="compositionally biased region" description="Polar residues" evidence="1">
    <location>
        <begin position="28"/>
        <end position="38"/>
    </location>
</feature>
<organism evidence="2 3">
    <name type="scientific">Rotaria magnacalcarata</name>
    <dbReference type="NCBI Taxonomy" id="392030"/>
    <lineage>
        <taxon>Eukaryota</taxon>
        <taxon>Metazoa</taxon>
        <taxon>Spiralia</taxon>
        <taxon>Gnathifera</taxon>
        <taxon>Rotifera</taxon>
        <taxon>Eurotatoria</taxon>
        <taxon>Bdelloidea</taxon>
        <taxon>Philodinida</taxon>
        <taxon>Philodinidae</taxon>
        <taxon>Rotaria</taxon>
    </lineage>
</organism>
<proteinExistence type="predicted"/>
<feature type="compositionally biased region" description="Polar residues" evidence="1">
    <location>
        <begin position="47"/>
        <end position="56"/>
    </location>
</feature>
<feature type="non-terminal residue" evidence="2">
    <location>
        <position position="80"/>
    </location>
</feature>
<dbReference type="Proteomes" id="UP000676336">
    <property type="component" value="Unassembled WGS sequence"/>
</dbReference>
<feature type="region of interest" description="Disordered" evidence="1">
    <location>
        <begin position="1"/>
        <end position="56"/>
    </location>
</feature>
<gene>
    <name evidence="2" type="ORF">SMN809_LOCUS51793</name>
</gene>
<evidence type="ECO:0000256" key="1">
    <source>
        <dbReference type="SAM" id="MobiDB-lite"/>
    </source>
</evidence>
<feature type="compositionally biased region" description="Polar residues" evidence="1">
    <location>
        <begin position="1"/>
        <end position="21"/>
    </location>
</feature>
<sequence length="80" mass="9343">SSSSDQPNQLNDTLNDSLTQKSNRKFQQRNNRSPQFYSGSDIRPHQQRTYPAQPMSQTSYIDPLLLLQYNQRLANYSQHV</sequence>
<protein>
    <submittedName>
        <fullName evidence="2">Uncharacterized protein</fullName>
    </submittedName>
</protein>
<evidence type="ECO:0000313" key="3">
    <source>
        <dbReference type="Proteomes" id="UP000676336"/>
    </source>
</evidence>